<dbReference type="InterPro" id="IPR007421">
    <property type="entry name" value="Schlafen_AlbA_2_dom"/>
</dbReference>
<dbReference type="Pfam" id="PF13749">
    <property type="entry name" value="HATPase_c_4"/>
    <property type="match status" value="1"/>
</dbReference>
<keyword evidence="4" id="KW-1185">Reference proteome</keyword>
<dbReference type="PANTHER" id="PTHR30595:SF6">
    <property type="entry name" value="SCHLAFEN ALBA-2 DOMAIN-CONTAINING PROTEIN"/>
    <property type="match status" value="1"/>
</dbReference>
<dbReference type="Proteomes" id="UP001483337">
    <property type="component" value="Chromosome"/>
</dbReference>
<evidence type="ECO:0000259" key="2">
    <source>
        <dbReference type="Pfam" id="PF04326"/>
    </source>
</evidence>
<reference evidence="3 4" key="1">
    <citation type="submission" date="2024-04" db="EMBL/GenBank/DDBJ databases">
        <title>Okeanomitos corallinicola gen. &amp; sp. nov. (Nostocales, Cyanobacteria), a new toxic marine heterocyst-forming cyanobacterium from a coral reef.</title>
        <authorList>
            <person name="Li H."/>
            <person name="Li R."/>
            <person name="Kang J."/>
            <person name="Hii K.S."/>
            <person name="Mohamed H.F."/>
            <person name="Xu X."/>
            <person name="Luo Z."/>
        </authorList>
    </citation>
    <scope>NUCLEOTIDE SEQUENCE [LARGE SCALE GENOMIC DNA]</scope>
    <source>
        <strain evidence="3 4">TIOX110</strain>
    </source>
</reference>
<sequence>MELENLIQRLNLGEDYDYEFKASQDKLSKDVWETVSAFANTSGGYIILGVTENKQKFKINGINNPTQQKKDFWNNHNNPQKLSVPICQESDVTITKIEDKDIIIIKVPPANRLQRPVYINKNPITGTYKRYFDGDHQCSEEEVKQMLRDQGNEAQDSQVLDHFDMNDLDSGTIKIYRQRFSNREPDHPWLILNDQELMLQLGGYNKDRNTGKEGLTIAGLLMFGKERSILDAFSHYHLDYQENLSNDPEQRWTYRITLDGKWEANLFNFYHRVYNRLVHDLAVPFKLDQNSIREDETHVHEALREVLVNSLIHADYLSTKPMVIFKLHDIFWFSNPGRLRITISQLYEGGISEPRNPNLQKMFKMIGLGEKAGSGFAKILRAWKEQQWFIPLVREKLDLDITTVALPMISLIPEQVEKELTAIVGTNYFNLPELEKIILVLAHKFGKISNTNIQYHSQKHPRDIGDSLKYLVDNGCLEKFGHGRWTEYSLPNNSLVNLLEQANSDHLNDSSDHLNDSSDHLDDSSDHLDDSSDHLQKLVTIATPVRDKRKVSKQLMEEIILKICQNQYLTQQQLANILNRSPHTLRTSYLTPMVKNNLLILKYPDTPTHPHQSYLTNPNSNL</sequence>
<dbReference type="PANTHER" id="PTHR30595">
    <property type="entry name" value="GLPR-RELATED TRANSCRIPTIONAL REPRESSOR"/>
    <property type="match status" value="1"/>
</dbReference>
<evidence type="ECO:0000256" key="1">
    <source>
        <dbReference type="SAM" id="MobiDB-lite"/>
    </source>
</evidence>
<feature type="region of interest" description="Disordered" evidence="1">
    <location>
        <begin position="506"/>
        <end position="529"/>
    </location>
</feature>
<evidence type="ECO:0000313" key="3">
    <source>
        <dbReference type="EMBL" id="WZB86951.1"/>
    </source>
</evidence>
<organism evidence="3 4">
    <name type="scientific">Okeanomitos corallinicola TIOX110</name>
    <dbReference type="NCBI Taxonomy" id="3133117"/>
    <lineage>
        <taxon>Bacteria</taxon>
        <taxon>Bacillati</taxon>
        <taxon>Cyanobacteriota</taxon>
        <taxon>Cyanophyceae</taxon>
        <taxon>Nostocales</taxon>
        <taxon>Aphanizomenonaceae</taxon>
        <taxon>Okeanomitos</taxon>
    </lineage>
</organism>
<evidence type="ECO:0000313" key="4">
    <source>
        <dbReference type="Proteomes" id="UP001483337"/>
    </source>
</evidence>
<dbReference type="Pfam" id="PF04326">
    <property type="entry name" value="SLFN_AlbA_2"/>
    <property type="match status" value="1"/>
</dbReference>
<dbReference type="InterPro" id="IPR038461">
    <property type="entry name" value="Schlafen_AlbA_2_dom_sf"/>
</dbReference>
<name>A0ABZ2UP97_9CYAN</name>
<gene>
    <name evidence="3" type="ORF">WJM97_16380</name>
</gene>
<proteinExistence type="predicted"/>
<accession>A0ABZ2UP97</accession>
<feature type="domain" description="Schlafen AlbA-2" evidence="2">
    <location>
        <begin position="14"/>
        <end position="136"/>
    </location>
</feature>
<dbReference type="InterPro" id="IPR038475">
    <property type="entry name" value="RecG_C_sf"/>
</dbReference>
<protein>
    <submittedName>
        <fullName evidence="3">RNA-binding domain-containing protein</fullName>
    </submittedName>
</protein>
<dbReference type="EMBL" id="CP150886">
    <property type="protein sequence ID" value="WZB86951.1"/>
    <property type="molecule type" value="Genomic_DNA"/>
</dbReference>
<dbReference type="Gene3D" id="3.30.565.60">
    <property type="match status" value="1"/>
</dbReference>
<dbReference type="Gene3D" id="3.30.950.30">
    <property type="entry name" value="Schlafen, AAA domain"/>
    <property type="match status" value="1"/>
</dbReference>
<dbReference type="RefSeq" id="WP_353929865.1">
    <property type="nucleotide sequence ID" value="NZ_CP150886.1"/>
</dbReference>